<protein>
    <submittedName>
        <fullName evidence="1">Uncharacterized protein</fullName>
    </submittedName>
</protein>
<comment type="caution">
    <text evidence="1">The sequence shown here is derived from an EMBL/GenBank/DDBJ whole genome shotgun (WGS) entry which is preliminary data.</text>
</comment>
<reference evidence="1 2" key="1">
    <citation type="journal article" date="2013" name="Genome Announc.">
        <title>Genome Sequence of Sporolactobacillus laevolacticus DSM442, an Efficient Polymer-Grade D-Lactate Producer from Agricultural Waste Cottonseed as a Nitrogen Source.</title>
        <authorList>
            <person name="Wang H."/>
            <person name="Wang L."/>
            <person name="Ju J."/>
            <person name="Yu B."/>
            <person name="Ma Y."/>
        </authorList>
    </citation>
    <scope>NUCLEOTIDE SEQUENCE [LARGE SCALE GENOMIC DNA]</scope>
    <source>
        <strain evidence="1 2">DSM 442</strain>
    </source>
</reference>
<sequence length="40" mass="4764">MKPDNQHMVQWCQFLQIQFWQIRSNGNKAAFDSAKAVYFS</sequence>
<dbReference type="EMBL" id="AWTC01000016">
    <property type="protein sequence ID" value="EST10941.1"/>
    <property type="molecule type" value="Genomic_DNA"/>
</dbReference>
<dbReference type="Proteomes" id="UP000018296">
    <property type="component" value="Unassembled WGS sequence"/>
</dbReference>
<evidence type="ECO:0000313" key="2">
    <source>
        <dbReference type="Proteomes" id="UP000018296"/>
    </source>
</evidence>
<keyword evidence="2" id="KW-1185">Reference proteome</keyword>
<gene>
    <name evidence="1" type="ORF">P343_14945</name>
</gene>
<evidence type="ECO:0000313" key="1">
    <source>
        <dbReference type="EMBL" id="EST10941.1"/>
    </source>
</evidence>
<dbReference type="AlphaFoldDB" id="V6IWJ0"/>
<proteinExistence type="predicted"/>
<name>V6IWJ0_9BACL</name>
<organism evidence="1 2">
    <name type="scientific">Sporolactobacillus laevolacticus DSM 442</name>
    <dbReference type="NCBI Taxonomy" id="1395513"/>
    <lineage>
        <taxon>Bacteria</taxon>
        <taxon>Bacillati</taxon>
        <taxon>Bacillota</taxon>
        <taxon>Bacilli</taxon>
        <taxon>Bacillales</taxon>
        <taxon>Sporolactobacillaceae</taxon>
        <taxon>Sporolactobacillus</taxon>
    </lineage>
</organism>
<accession>V6IWJ0</accession>